<dbReference type="EMBL" id="MT228713">
    <property type="protein sequence ID" value="QKI33160.1"/>
    <property type="molecule type" value="Genomic_DNA"/>
</dbReference>
<feature type="transmembrane region" description="Helical" evidence="10">
    <location>
        <begin position="87"/>
        <end position="108"/>
    </location>
</feature>
<dbReference type="EMBL" id="MT228706">
    <property type="protein sequence ID" value="QKI32565.1"/>
    <property type="molecule type" value="Genomic_DNA"/>
</dbReference>
<dbReference type="GO" id="GO:0009570">
    <property type="term" value="C:chloroplast stroma"/>
    <property type="evidence" value="ECO:0007669"/>
    <property type="project" value="UniProtKB-SubCell"/>
</dbReference>
<comment type="similarity">
    <text evidence="1 7 9">Belongs to the peptidase S14 family.</text>
</comment>
<dbReference type="EMBL" id="MT228704">
    <property type="protein sequence ID" value="QKI32395.1"/>
    <property type="molecule type" value="Genomic_DNA"/>
</dbReference>
<reference evidence="12" key="2">
    <citation type="journal article" date="2020" name="New Phytol.">
        <title>Genomic insights into adaptation to heterogeneous environments for the ancient relictual Circaeaster agrestis (Circaeasteraceae, Ranunculales).</title>
        <authorList>
            <person name="Zhang X."/>
            <person name="Sun Y."/>
            <person name="Landis J.B."/>
            <person name="Zhang J."/>
            <person name="Yang L."/>
            <person name="Lin N."/>
            <person name="Zhang H."/>
            <person name="Guo R."/>
            <person name="Li L."/>
            <person name="Zhang Y."/>
            <person name="Deng T."/>
            <person name="Sun H."/>
            <person name="Wang H."/>
        </authorList>
    </citation>
    <scope>NUCLEOTIDE SEQUENCE</scope>
    <source>
        <strain evidence="12">BLS-3</strain>
        <strain evidence="13">DDL-6</strain>
        <strain evidence="14">DMG-5</strain>
        <strain evidence="15">GS-1</strain>
        <strain evidence="16">HZ2</strain>
        <strain evidence="17">KMG-6</strain>
        <strain evidence="18">MXG-2</strain>
        <strain evidence="20">NTMF-4</strain>
        <strain evidence="21">SGN-7</strain>
        <strain evidence="22">TSM-7</strain>
        <strain evidence="23">WLG-2</strain>
        <strain evidence="19">WTW-1</strain>
        <strain evidence="24">XLS-6</strain>
        <strain evidence="25">YH-9</strain>
        <strain evidence="26">YL-1</strain>
        <strain evidence="27">ZF-1</strain>
        <strain evidence="28">ZG-1</strain>
    </source>
</reference>
<evidence type="ECO:0000313" key="18">
    <source>
        <dbReference type="EMBL" id="QKI32990.1"/>
    </source>
</evidence>
<dbReference type="InterPro" id="IPR029045">
    <property type="entry name" value="ClpP/crotonase-like_dom_sf"/>
</dbReference>
<evidence type="ECO:0000313" key="27">
    <source>
        <dbReference type="EMBL" id="QKI33840.1"/>
    </source>
</evidence>
<dbReference type="EMBL" id="MT228705">
    <property type="protein sequence ID" value="QKI32480.1"/>
    <property type="molecule type" value="Genomic_DNA"/>
</dbReference>
<evidence type="ECO:0000256" key="5">
    <source>
        <dbReference type="ARBA" id="ARBA00022825"/>
    </source>
</evidence>
<dbReference type="GO" id="GO:0004176">
    <property type="term" value="F:ATP-dependent peptidase activity"/>
    <property type="evidence" value="ECO:0007669"/>
    <property type="project" value="InterPro"/>
</dbReference>
<dbReference type="EMBL" id="MT228712">
    <property type="protein sequence ID" value="QKI33075.1"/>
    <property type="molecule type" value="Genomic_DNA"/>
</dbReference>
<evidence type="ECO:0000313" key="17">
    <source>
        <dbReference type="EMBL" id="QKI32905.1"/>
    </source>
</evidence>
<keyword evidence="10" id="KW-0472">Membrane</keyword>
<keyword evidence="3 7" id="KW-0645">Protease</keyword>
<reference evidence="11" key="1">
    <citation type="journal article" date="2017" name="BMC Genomics">
        <title>Complete plastome sequencing of both living species of Circaeasteraceae (Ranunculales) reveals unusual rearrangements and the loss of the ndh gene family.</title>
        <authorList>
            <person name="Sun Y."/>
            <person name="Moore M.J."/>
            <person name="Lin N."/>
            <person name="Adelalu K.F."/>
            <person name="Meng A."/>
            <person name="Jian S."/>
            <person name="Yang L."/>
            <person name="Li J."/>
            <person name="Wang H."/>
        </authorList>
    </citation>
    <scope>NUCLEOTIDE SEQUENCE</scope>
</reference>
<dbReference type="EMBL" id="MT228711">
    <property type="protein sequence ID" value="QKI32990.1"/>
    <property type="molecule type" value="Genomic_DNA"/>
</dbReference>
<dbReference type="EMBL" id="MT228719">
    <property type="protein sequence ID" value="QKI33670.1"/>
    <property type="molecule type" value="Genomic_DNA"/>
</dbReference>
<dbReference type="PRINTS" id="PR00127">
    <property type="entry name" value="CLPPROTEASEP"/>
</dbReference>
<dbReference type="EMBL" id="MT228722">
    <property type="protein sequence ID" value="QKI33925.1"/>
    <property type="molecule type" value="Genomic_DNA"/>
</dbReference>
<evidence type="ECO:0000313" key="22">
    <source>
        <dbReference type="EMBL" id="QKI33415.1"/>
    </source>
</evidence>
<evidence type="ECO:0000313" key="14">
    <source>
        <dbReference type="EMBL" id="QKI32565.1"/>
    </source>
</evidence>
<comment type="function">
    <text evidence="7">Cleaves peptides in various proteins in a process that requires ATP hydrolysis. Has a chymotrypsin-like activity. Plays a major role in the degradation of misfolded proteins.</text>
</comment>
<feature type="transmembrane region" description="Helical" evidence="10">
    <location>
        <begin position="34"/>
        <end position="56"/>
    </location>
</feature>
<dbReference type="GO" id="GO:0004252">
    <property type="term" value="F:serine-type endopeptidase activity"/>
    <property type="evidence" value="ECO:0007669"/>
    <property type="project" value="UniProtKB-UniRule"/>
</dbReference>
<evidence type="ECO:0000313" key="12">
    <source>
        <dbReference type="EMBL" id="QKI32395.1"/>
    </source>
</evidence>
<feature type="active site" evidence="7 8">
    <location>
        <position position="126"/>
    </location>
</feature>
<dbReference type="EMBL" id="MT228714">
    <property type="protein sequence ID" value="QKI33245.1"/>
    <property type="molecule type" value="Genomic_DNA"/>
</dbReference>
<dbReference type="Gene3D" id="3.90.226.10">
    <property type="entry name" value="2-enoyl-CoA Hydratase, Chain A, domain 1"/>
    <property type="match status" value="1"/>
</dbReference>
<dbReference type="PROSITE" id="PS00382">
    <property type="entry name" value="CLP_PROTEASE_HIS"/>
    <property type="match status" value="1"/>
</dbReference>
<keyword evidence="5 7" id="KW-0720">Serine protease</keyword>
<dbReference type="EMBL" id="MT228721">
    <property type="protein sequence ID" value="QKI33840.1"/>
    <property type="molecule type" value="Genomic_DNA"/>
</dbReference>
<dbReference type="Pfam" id="PF00574">
    <property type="entry name" value="CLP_protease"/>
    <property type="match status" value="1"/>
</dbReference>
<sequence>MPIGVPRVAFRIPGDEEATWVDIYSRLYRERTLFLAQMINSQIAGNIISLMIYLSIEEPTRDLFLFINSPGGGIISGLGIFDTMQFVTPAVSTICMGYAVSMASFILVGGEVTERLAFPHARVMIHQPATSFYKDKVDNYLLEGDELKKFKESLAQVYVQRTGTPYSIMRAALERDTFMSATEAQALGIVDSIGG</sequence>
<evidence type="ECO:0000313" key="26">
    <source>
        <dbReference type="EMBL" id="QKI33755.1"/>
    </source>
</evidence>
<geneLocation type="chloroplast" evidence="11"/>
<evidence type="ECO:0000313" key="16">
    <source>
        <dbReference type="EMBL" id="QKI32735.1"/>
    </source>
</evidence>
<evidence type="ECO:0000256" key="2">
    <source>
        <dbReference type="ARBA" id="ARBA00022640"/>
    </source>
</evidence>
<evidence type="ECO:0000313" key="25">
    <source>
        <dbReference type="EMBL" id="QKI33670.1"/>
    </source>
</evidence>
<keyword evidence="10" id="KW-0812">Transmembrane</keyword>
<evidence type="ECO:0000256" key="7">
    <source>
        <dbReference type="HAMAP-Rule" id="MF_00444"/>
    </source>
</evidence>
<dbReference type="EMBL" id="MT228707">
    <property type="protein sequence ID" value="QKI32650.1"/>
    <property type="molecule type" value="Genomic_DNA"/>
</dbReference>
<evidence type="ECO:0000313" key="13">
    <source>
        <dbReference type="EMBL" id="QKI32480.1"/>
    </source>
</evidence>
<dbReference type="CDD" id="cd07017">
    <property type="entry name" value="S14_ClpP_2"/>
    <property type="match status" value="1"/>
</dbReference>
<comment type="subcellular location">
    <subcellularLocation>
        <location evidence="7">Plastid</location>
        <location evidence="7">Chloroplast stroma</location>
    </subcellularLocation>
</comment>
<evidence type="ECO:0000313" key="20">
    <source>
        <dbReference type="EMBL" id="QKI33160.1"/>
    </source>
</evidence>
<dbReference type="EC" id="3.4.21.92" evidence="7"/>
<evidence type="ECO:0000313" key="23">
    <source>
        <dbReference type="EMBL" id="QKI33500.1"/>
    </source>
</evidence>
<evidence type="ECO:0000313" key="11">
    <source>
        <dbReference type="EMBL" id="ASV47715.1"/>
    </source>
</evidence>
<dbReference type="EMBL" id="KY908400">
    <property type="protein sequence ID" value="ASV47715.1"/>
    <property type="molecule type" value="Genomic_DNA"/>
</dbReference>
<dbReference type="InterPro" id="IPR001907">
    <property type="entry name" value="ClpP"/>
</dbReference>
<keyword evidence="11" id="KW-0150">Chloroplast</keyword>
<proteinExistence type="inferred from homology"/>
<evidence type="ECO:0000313" key="28">
    <source>
        <dbReference type="EMBL" id="QKI33925.1"/>
    </source>
</evidence>
<evidence type="ECO:0000313" key="19">
    <source>
        <dbReference type="EMBL" id="QKI33075.1"/>
    </source>
</evidence>
<dbReference type="GO" id="GO:0006515">
    <property type="term" value="P:protein quality control for misfolded or incompletely synthesized proteins"/>
    <property type="evidence" value="ECO:0007669"/>
    <property type="project" value="TreeGrafter"/>
</dbReference>
<evidence type="ECO:0000256" key="3">
    <source>
        <dbReference type="ARBA" id="ARBA00022670"/>
    </source>
</evidence>
<dbReference type="EMBL" id="MT228718">
    <property type="protein sequence ID" value="QKI33585.1"/>
    <property type="molecule type" value="Genomic_DNA"/>
</dbReference>
<gene>
    <name evidence="7 11" type="primary">clpP</name>
    <name evidence="11" type="ORF">CiagCp046</name>
</gene>
<accession>A0A286LRT3</accession>
<evidence type="ECO:0000256" key="4">
    <source>
        <dbReference type="ARBA" id="ARBA00022801"/>
    </source>
</evidence>
<evidence type="ECO:0000256" key="6">
    <source>
        <dbReference type="ARBA" id="ARBA00034021"/>
    </source>
</evidence>
<organism evidence="11">
    <name type="scientific">Circaeaster agrestis</name>
    <dbReference type="NCBI Taxonomy" id="39288"/>
    <lineage>
        <taxon>Eukaryota</taxon>
        <taxon>Viridiplantae</taxon>
        <taxon>Streptophyta</taxon>
        <taxon>Embryophyta</taxon>
        <taxon>Tracheophyta</taxon>
        <taxon>Spermatophyta</taxon>
        <taxon>Magnoliopsida</taxon>
        <taxon>Ranunculales</taxon>
        <taxon>Circaeasteraceae</taxon>
        <taxon>Circaeaster</taxon>
    </lineage>
</organism>
<dbReference type="InterPro" id="IPR033135">
    <property type="entry name" value="ClpP_His_AS"/>
</dbReference>
<evidence type="ECO:0000313" key="21">
    <source>
        <dbReference type="EMBL" id="QKI33245.1"/>
    </source>
</evidence>
<dbReference type="EMBL" id="MT228717">
    <property type="protein sequence ID" value="QKI33500.1"/>
    <property type="molecule type" value="Genomic_DNA"/>
</dbReference>
<name>A0A286LRT3_9MAGN</name>
<evidence type="ECO:0000256" key="10">
    <source>
        <dbReference type="SAM" id="Phobius"/>
    </source>
</evidence>
<dbReference type="RefSeq" id="YP_009427839.1">
    <property type="nucleotide sequence ID" value="NC_035872.1"/>
</dbReference>
<comment type="subunit">
    <text evidence="7">Component of the chloroplastic Clp protease core complex.</text>
</comment>
<dbReference type="PANTHER" id="PTHR10381">
    <property type="entry name" value="ATP-DEPENDENT CLP PROTEASE PROTEOLYTIC SUBUNIT"/>
    <property type="match status" value="1"/>
</dbReference>
<dbReference type="EMBL" id="MT228708">
    <property type="protein sequence ID" value="QKI32735.1"/>
    <property type="molecule type" value="Genomic_DNA"/>
</dbReference>
<dbReference type="HAMAP" id="MF_00444">
    <property type="entry name" value="ClpP"/>
    <property type="match status" value="1"/>
</dbReference>
<evidence type="ECO:0000256" key="1">
    <source>
        <dbReference type="ARBA" id="ARBA00007039"/>
    </source>
</evidence>
<dbReference type="EMBL" id="MT228720">
    <property type="protein sequence ID" value="QKI33755.1"/>
    <property type="molecule type" value="Genomic_DNA"/>
</dbReference>
<dbReference type="GeneID" id="33948961"/>
<dbReference type="GO" id="GO:0051117">
    <property type="term" value="F:ATPase binding"/>
    <property type="evidence" value="ECO:0007669"/>
    <property type="project" value="TreeGrafter"/>
</dbReference>
<evidence type="ECO:0000256" key="8">
    <source>
        <dbReference type="PROSITE-ProRule" id="PRU10086"/>
    </source>
</evidence>
<keyword evidence="4 7" id="KW-0378">Hydrolase</keyword>
<dbReference type="PANTHER" id="PTHR10381:SF15">
    <property type="entry name" value="CHLOROPLASTIC ATP-DEPENDENT CLP PROTEASE PROTEOLYTIC SUBUNIT 1"/>
    <property type="match status" value="1"/>
</dbReference>
<dbReference type="EMBL" id="MT228716">
    <property type="protein sequence ID" value="QKI33415.1"/>
    <property type="molecule type" value="Genomic_DNA"/>
</dbReference>
<dbReference type="GO" id="GO:0009368">
    <property type="term" value="C:endopeptidase Clp complex"/>
    <property type="evidence" value="ECO:0007669"/>
    <property type="project" value="TreeGrafter"/>
</dbReference>
<dbReference type="AlphaFoldDB" id="A0A286LRT3"/>
<protein>
    <recommendedName>
        <fullName evidence="7 9">ATP-dependent Clp protease proteolytic subunit</fullName>
        <ecNumber evidence="7">3.4.21.92</ecNumber>
    </recommendedName>
    <alternativeName>
        <fullName evidence="7">Endopeptidase Clp</fullName>
    </alternativeName>
</protein>
<keyword evidence="10" id="KW-1133">Transmembrane helix</keyword>
<feature type="transmembrane region" description="Helical" evidence="10">
    <location>
        <begin position="63"/>
        <end position="81"/>
    </location>
</feature>
<dbReference type="SUPFAM" id="SSF52096">
    <property type="entry name" value="ClpP/crotonase"/>
    <property type="match status" value="1"/>
</dbReference>
<dbReference type="InterPro" id="IPR023562">
    <property type="entry name" value="ClpP/TepA"/>
</dbReference>
<keyword evidence="2 11" id="KW-0934">Plastid</keyword>
<feature type="active site" description="Nucleophile" evidence="7">
    <location>
        <position position="101"/>
    </location>
</feature>
<evidence type="ECO:0000313" key="15">
    <source>
        <dbReference type="EMBL" id="QKI32650.1"/>
    </source>
</evidence>
<comment type="catalytic activity">
    <reaction evidence="6 7 8">
        <text>Hydrolysis of proteins to small peptides in the presence of ATP and magnesium. alpha-casein is the usual test substrate. In the absence of ATP, only oligopeptides shorter than five residues are hydrolyzed (such as succinyl-Leu-Tyr-|-NHMec, and Leu-Tyr-Leu-|-Tyr-Trp, in which cleavage of the -Tyr-|-Leu- and -Tyr-|-Trp bonds also occurs).</text>
        <dbReference type="EC" id="3.4.21.92"/>
    </reaction>
</comment>
<evidence type="ECO:0000313" key="24">
    <source>
        <dbReference type="EMBL" id="QKI33585.1"/>
    </source>
</evidence>
<dbReference type="EMBL" id="MT228710">
    <property type="protein sequence ID" value="QKI32905.1"/>
    <property type="molecule type" value="Genomic_DNA"/>
</dbReference>
<evidence type="ECO:0000256" key="9">
    <source>
        <dbReference type="RuleBase" id="RU003567"/>
    </source>
</evidence>